<dbReference type="InterPro" id="IPR020940">
    <property type="entry name" value="Thymidylate_synthase_AS"/>
</dbReference>
<feature type="binding site" description="in other chain" evidence="5">
    <location>
        <begin position="247"/>
        <end position="249"/>
    </location>
    <ligand>
        <name>dUMP</name>
        <dbReference type="ChEBI" id="CHEBI:246422"/>
        <note>ligand shared between dimeric partners</note>
    </ligand>
</feature>
<gene>
    <name evidence="5" type="primary">thyA</name>
    <name evidence="8" type="ORF">GGR23_000753</name>
</gene>
<dbReference type="PRINTS" id="PR00108">
    <property type="entry name" value="THYMDSNTHASE"/>
</dbReference>
<protein>
    <recommendedName>
        <fullName evidence="1 5">Thymidylate synthase</fullName>
        <shortName evidence="5">TS</shortName>
        <shortName evidence="5">TSase</shortName>
        <ecNumber evidence="1 5">2.1.1.45</ecNumber>
    </recommendedName>
</protein>
<dbReference type="AlphaFoldDB" id="A0A7W6NJS8"/>
<dbReference type="RefSeq" id="WP_183364771.1">
    <property type="nucleotide sequence ID" value="NZ_JACIEZ010000001.1"/>
</dbReference>
<keyword evidence="5" id="KW-0963">Cytoplasm</keyword>
<dbReference type="GO" id="GO:0006235">
    <property type="term" value="P:dTTP biosynthetic process"/>
    <property type="evidence" value="ECO:0007669"/>
    <property type="project" value="UniProtKB-UniRule"/>
</dbReference>
<keyword evidence="2 5" id="KW-0489">Methyltransferase</keyword>
<feature type="active site" evidence="6">
    <location>
        <position position="179"/>
    </location>
</feature>
<dbReference type="NCBIfam" id="NF002497">
    <property type="entry name" value="PRK01827.1-3"/>
    <property type="match status" value="1"/>
</dbReference>
<evidence type="ECO:0000259" key="7">
    <source>
        <dbReference type="Pfam" id="PF00303"/>
    </source>
</evidence>
<comment type="caution">
    <text evidence="8">The sequence shown here is derived from an EMBL/GenBank/DDBJ whole genome shotgun (WGS) entry which is preliminary data.</text>
</comment>
<evidence type="ECO:0000256" key="4">
    <source>
        <dbReference type="ARBA" id="ARBA00022727"/>
    </source>
</evidence>
<reference evidence="8 9" key="1">
    <citation type="submission" date="2020-08" db="EMBL/GenBank/DDBJ databases">
        <title>Genomic Encyclopedia of Type Strains, Phase IV (KMG-IV): sequencing the most valuable type-strain genomes for metagenomic binning, comparative biology and taxonomic classification.</title>
        <authorList>
            <person name="Goeker M."/>
        </authorList>
    </citation>
    <scope>NUCLEOTIDE SEQUENCE [LARGE SCALE GENOMIC DNA]</scope>
    <source>
        <strain evidence="8 9">DSM 29853</strain>
    </source>
</reference>
<feature type="binding site" evidence="5">
    <location>
        <position position="303"/>
    </location>
    <ligand>
        <name>(6R)-5,10-methylene-5,6,7,8-tetrahydrofolate</name>
        <dbReference type="ChEBI" id="CHEBI:15636"/>
    </ligand>
</feature>
<dbReference type="Gene3D" id="3.30.572.10">
    <property type="entry name" value="Thymidylate synthase/dCMP hydroxymethylase domain"/>
    <property type="match status" value="1"/>
</dbReference>
<sequence>MRHPEEQYLDIVRHLLEKGDRRIDRTGVGTLSMFGAMMRFDLSAGDFPVFTTKKVFWKTAVKEMLWFLTGQTNIQSLLRENIRIWTDWPLDKYRKATGEAISQEDFEARILADDAFAETWGDLGPVYGKQWRRWRDAEGREHDQVAGIIDTLKTNPSSRRMLFHAWNVAELDQMALHPCHMTYQFHVAGLGQDDRRPRLSLMVLQRSCDILLGAPFNICQQAALLAMVAQQVDMEPGELIWAGGDVHLYLNHLEQAREQVSRRPYPFPKVRLARKPDSIDAYRIEDFEVSGYVSHDRIDAPVAV</sequence>
<dbReference type="PROSITE" id="PS00091">
    <property type="entry name" value="THYMIDYLATE_SYNTHASE"/>
    <property type="match status" value="1"/>
</dbReference>
<dbReference type="HAMAP" id="MF_00008">
    <property type="entry name" value="Thymidy_synth_bact"/>
    <property type="match status" value="1"/>
</dbReference>
<evidence type="ECO:0000256" key="5">
    <source>
        <dbReference type="HAMAP-Rule" id="MF_00008"/>
    </source>
</evidence>
<dbReference type="EC" id="2.1.1.45" evidence="1 5"/>
<dbReference type="InterPro" id="IPR036926">
    <property type="entry name" value="Thymidate_synth/dCMP_Mease_sf"/>
</dbReference>
<keyword evidence="9" id="KW-1185">Reference proteome</keyword>
<evidence type="ECO:0000256" key="1">
    <source>
        <dbReference type="ARBA" id="ARBA00011947"/>
    </source>
</evidence>
<organism evidence="8 9">
    <name type="scientific">Gellertiella hungarica</name>
    <dbReference type="NCBI Taxonomy" id="1572859"/>
    <lineage>
        <taxon>Bacteria</taxon>
        <taxon>Pseudomonadati</taxon>
        <taxon>Pseudomonadota</taxon>
        <taxon>Alphaproteobacteria</taxon>
        <taxon>Hyphomicrobiales</taxon>
        <taxon>Rhizobiaceae</taxon>
        <taxon>Gellertiella</taxon>
    </lineage>
</organism>
<comment type="subcellular location">
    <subcellularLocation>
        <location evidence="5">Cytoplasm</location>
    </subcellularLocation>
</comment>
<feature type="domain" description="Thymidylate synthase/dCMP hydroxymethylase" evidence="7">
    <location>
        <begin position="6"/>
        <end position="304"/>
    </location>
</feature>
<comment type="subunit">
    <text evidence="5">Homodimer.</text>
</comment>
<dbReference type="InterPro" id="IPR045097">
    <property type="entry name" value="Thymidate_synth/dCMP_Mease"/>
</dbReference>
<accession>A0A7W6NJS8</accession>
<dbReference type="GO" id="GO:0006231">
    <property type="term" value="P:dTMP biosynthetic process"/>
    <property type="evidence" value="ECO:0007669"/>
    <property type="project" value="UniProtKB-UniRule"/>
</dbReference>
<dbReference type="InterPro" id="IPR000398">
    <property type="entry name" value="Thymidylate_synthase"/>
</dbReference>
<evidence type="ECO:0000256" key="6">
    <source>
        <dbReference type="PROSITE-ProRule" id="PRU10016"/>
    </source>
</evidence>
<comment type="catalytic activity">
    <reaction evidence="5">
        <text>dUMP + (6R)-5,10-methylene-5,6,7,8-tetrahydrofolate = 7,8-dihydrofolate + dTMP</text>
        <dbReference type="Rhea" id="RHEA:12104"/>
        <dbReference type="ChEBI" id="CHEBI:15636"/>
        <dbReference type="ChEBI" id="CHEBI:57451"/>
        <dbReference type="ChEBI" id="CHEBI:63528"/>
        <dbReference type="ChEBI" id="CHEBI:246422"/>
        <dbReference type="EC" id="2.1.1.45"/>
    </reaction>
</comment>
<dbReference type="PANTHER" id="PTHR11548">
    <property type="entry name" value="THYMIDYLATE SYNTHASE 1"/>
    <property type="match status" value="1"/>
</dbReference>
<feature type="binding site" description="in other chain" evidence="5">
    <location>
        <position position="217"/>
    </location>
    <ligand>
        <name>dUMP</name>
        <dbReference type="ChEBI" id="CHEBI:246422"/>
        <note>ligand shared between dimeric partners</note>
    </ligand>
</feature>
<comment type="similarity">
    <text evidence="5">Belongs to the thymidylate synthase family. Bacterial-type ThyA subfamily.</text>
</comment>
<feature type="binding site" description="in other chain" evidence="5">
    <location>
        <begin position="206"/>
        <end position="209"/>
    </location>
    <ligand>
        <name>dUMP</name>
        <dbReference type="ChEBI" id="CHEBI:246422"/>
        <note>ligand shared between dimeric partners</note>
    </ligand>
</feature>
<evidence type="ECO:0000313" key="9">
    <source>
        <dbReference type="Proteomes" id="UP000528286"/>
    </source>
</evidence>
<dbReference type="CDD" id="cd00351">
    <property type="entry name" value="TS_Pyrimidine_HMase"/>
    <property type="match status" value="1"/>
</dbReference>
<feature type="binding site" description="in other chain" evidence="5">
    <location>
        <position position="25"/>
    </location>
    <ligand>
        <name>dUMP</name>
        <dbReference type="ChEBI" id="CHEBI:246422"/>
        <note>ligand shared between dimeric partners</note>
    </ligand>
</feature>
<dbReference type="UniPathway" id="UPA00575"/>
<comment type="function">
    <text evidence="5">Catalyzes the reductive methylation of 2'-deoxyuridine-5'-monophosphate (dUMP) to 2'-deoxythymidine-5'-monophosphate (dTMP) while utilizing 5,10-methylenetetrahydrofolate (mTHF) as the methyl donor and reductant in the reaction, yielding dihydrofolate (DHF) as a by-product. This enzymatic reaction provides an intracellular de novo source of dTMP, an essential precursor for DNA biosynthesis.</text>
</comment>
<comment type="pathway">
    <text evidence="5">Pyrimidine metabolism; dTTP biosynthesis.</text>
</comment>
<evidence type="ECO:0000256" key="3">
    <source>
        <dbReference type="ARBA" id="ARBA00022679"/>
    </source>
</evidence>
<dbReference type="GO" id="GO:0004799">
    <property type="term" value="F:thymidylate synthase activity"/>
    <property type="evidence" value="ECO:0007669"/>
    <property type="project" value="UniProtKB-UniRule"/>
</dbReference>
<dbReference type="SUPFAM" id="SSF55831">
    <property type="entry name" value="Thymidylate synthase/dCMP hydroxymethylase"/>
    <property type="match status" value="1"/>
</dbReference>
<feature type="active site" description="Nucleophile" evidence="5">
    <location>
        <position position="179"/>
    </location>
</feature>
<proteinExistence type="inferred from homology"/>
<dbReference type="InterPro" id="IPR023451">
    <property type="entry name" value="Thymidate_synth/dCMP_Mease_dom"/>
</dbReference>
<dbReference type="Pfam" id="PF00303">
    <property type="entry name" value="Thymidylat_synt"/>
    <property type="match status" value="1"/>
</dbReference>
<feature type="binding site" evidence="5">
    <location>
        <begin position="159"/>
        <end position="160"/>
    </location>
    <ligand>
        <name>dUMP</name>
        <dbReference type="ChEBI" id="CHEBI:246422"/>
        <note>ligand shared between dimeric partners</note>
    </ligand>
</feature>
<feature type="binding site" evidence="5">
    <location>
        <position position="209"/>
    </location>
    <ligand>
        <name>(6R)-5,10-methylene-5,6,7,8-tetrahydrofolate</name>
        <dbReference type="ChEBI" id="CHEBI:15636"/>
    </ligand>
</feature>
<evidence type="ECO:0000256" key="2">
    <source>
        <dbReference type="ARBA" id="ARBA00022603"/>
    </source>
</evidence>
<comment type="caution">
    <text evidence="5">Lacks conserved residue(s) required for the propagation of feature annotation.</text>
</comment>
<evidence type="ECO:0000313" key="8">
    <source>
        <dbReference type="EMBL" id="MBB4063592.1"/>
    </source>
</evidence>
<name>A0A7W6NJS8_9HYPH</name>
<dbReference type="PANTHER" id="PTHR11548:SF1">
    <property type="entry name" value="THYMIDYLATE SYNTHASE 1"/>
    <property type="match status" value="1"/>
</dbReference>
<dbReference type="NCBIfam" id="TIGR03284">
    <property type="entry name" value="thym_sym"/>
    <property type="match status" value="1"/>
</dbReference>
<dbReference type="GO" id="GO:0005829">
    <property type="term" value="C:cytosol"/>
    <property type="evidence" value="ECO:0007669"/>
    <property type="project" value="TreeGrafter"/>
</dbReference>
<dbReference type="Proteomes" id="UP000528286">
    <property type="component" value="Unassembled WGS sequence"/>
</dbReference>
<dbReference type="EMBL" id="JACIEZ010000001">
    <property type="protein sequence ID" value="MBB4063592.1"/>
    <property type="molecule type" value="Genomic_DNA"/>
</dbReference>
<keyword evidence="4 5" id="KW-0545">Nucleotide biosynthesis</keyword>
<keyword evidence="3 5" id="KW-0808">Transferase</keyword>
<dbReference type="GO" id="GO:0032259">
    <property type="term" value="P:methylation"/>
    <property type="evidence" value="ECO:0007669"/>
    <property type="project" value="UniProtKB-KW"/>
</dbReference>